<protein>
    <submittedName>
        <fullName evidence="1">Uncharacterized protein</fullName>
    </submittedName>
</protein>
<dbReference type="OrthoDB" id="5078657at2759"/>
<sequence>MSNLTKTVCKAENMTFEGIASPRTLLTPILDDKTLKAAYKQCKSQRIKCTNEILPRHPIWYARQSGIQKLFVGLRLSNVRAKDDGDVKHYKSSTREKNGSRHTLEWVEQRGNHIMVVSRQDARLLCREASSKGKVSPLPTDHGMRHEISQRMKEVQRGIHRGRHLKRVFYVVKIGDTPEEAIWYLIRKVPQNMRTFKSPLTLTEKAREQWRVEEEKYAQRGQYEWKHLTPQSSKSP</sequence>
<dbReference type="AlphaFoldDB" id="A0A9W8WL51"/>
<comment type="caution">
    <text evidence="1">The sequence shown here is derived from an EMBL/GenBank/DDBJ whole genome shotgun (WGS) entry which is preliminary data.</text>
</comment>
<keyword evidence="2" id="KW-1185">Reference proteome</keyword>
<evidence type="ECO:0000313" key="1">
    <source>
        <dbReference type="EMBL" id="KAJ4328149.1"/>
    </source>
</evidence>
<name>A0A9W8WL51_9HYPO</name>
<organism evidence="1 2">
    <name type="scientific">Fusarium piperis</name>
    <dbReference type="NCBI Taxonomy" id="1435070"/>
    <lineage>
        <taxon>Eukaryota</taxon>
        <taxon>Fungi</taxon>
        <taxon>Dikarya</taxon>
        <taxon>Ascomycota</taxon>
        <taxon>Pezizomycotina</taxon>
        <taxon>Sordariomycetes</taxon>
        <taxon>Hypocreomycetidae</taxon>
        <taxon>Hypocreales</taxon>
        <taxon>Nectriaceae</taxon>
        <taxon>Fusarium</taxon>
        <taxon>Fusarium solani species complex</taxon>
    </lineage>
</organism>
<evidence type="ECO:0000313" key="2">
    <source>
        <dbReference type="Proteomes" id="UP001140502"/>
    </source>
</evidence>
<accession>A0A9W8WL51</accession>
<gene>
    <name evidence="1" type="ORF">N0V84_001351</name>
</gene>
<reference evidence="1" key="1">
    <citation type="submission" date="2022-10" db="EMBL/GenBank/DDBJ databases">
        <title>Tapping the CABI collections for fungal endophytes: first genome assemblies for Collariella, Neodidymelliopsis, Ascochyta clinopodiicola, Didymella pomorum, Didymosphaeria variabile, Neocosmospora piperis and Neocucurbitaria cava.</title>
        <authorList>
            <person name="Hill R."/>
        </authorList>
    </citation>
    <scope>NUCLEOTIDE SEQUENCE</scope>
    <source>
        <strain evidence="1">IMI 366586</strain>
    </source>
</reference>
<dbReference type="EMBL" id="JAPEUR010000014">
    <property type="protein sequence ID" value="KAJ4328149.1"/>
    <property type="molecule type" value="Genomic_DNA"/>
</dbReference>
<dbReference type="Proteomes" id="UP001140502">
    <property type="component" value="Unassembled WGS sequence"/>
</dbReference>
<proteinExistence type="predicted"/>